<feature type="coiled-coil region" evidence="1">
    <location>
        <begin position="536"/>
        <end position="570"/>
    </location>
</feature>
<sequence>MNFELNDGLQVITGSNEAGKSTLASFIVSMLFGFANGHQPYEQYLPKNGAAYGGWIKIKNNDETYQIKRIKGKNGGELTITNELGDQVPNSMLDSMLRNIDSNLYSAIYKFSQQDLNSIFQLTSNEFESQLKRVGAIGSQAWIDEINHLNQQADNIYKVRGIKPELNQLLKSYEDNDRQIQNFEDEYDQYEELLISADRLKRDIDDNTNKITSLKSEYDNLLNLKRLWPVYNRLKNLKVNNEDDTKFMGNDDIAEIQALRADITEIDRQISQARAKLADSSFMDQNETNQQFYIDNDQELTDLRENGIRIKMQLDQKSELQRKIRNQQSEKQQLLSRYETNRLPRPLDEQAVIELQKLENDYYDNGEESNSRTSRSRSVTTQSSLIPLIMGVIGILALILGSSWLIKIIGIGIVVLSIWIWKSLNTNKKADIIDDYSNTSQNNKRELVIFGQKYGLGGFKSSMWLRMQGDLHRGQELDRQISQDAAKLREINLKINQFEQSASFAQAAIGPYESTEQLINKINLLIDSQKKFINDRQRQQQRKHVLEDQIEQLNQRIQEVSTKKQSIYTRFNLSNDHDFDLYYDNFLKSTVAQERSSALSDQLDANQVQELDQFQNEESLNKSVDALKNDINETETKTESDRQKMVRNRVKADQMAQNGSLTKLRQQQANLQEQINDLTEKWLTTRLTANWIDRALQLATSDRFPQIISQAKQYFSLLTDGHYDDIKLEDDIIRVVSNDSTSFDVGELSQGTAEQLYVSLRLGFAFVMSHEVNLPIIIDDGFVNFDQKRRDAVLTLLDTLSHNNQILYFTSSKSVKDKVGSRIINLNEMQVNR</sequence>
<accession>A0A0R1WCX9</accession>
<dbReference type="Gene3D" id="3.40.50.300">
    <property type="entry name" value="P-loop containing nucleotide triphosphate hydrolases"/>
    <property type="match status" value="2"/>
</dbReference>
<evidence type="ECO:0000313" key="5">
    <source>
        <dbReference type="Proteomes" id="UP000051820"/>
    </source>
</evidence>
<keyword evidence="2" id="KW-0812">Transmembrane</keyword>
<feature type="coiled-coil region" evidence="1">
    <location>
        <begin position="166"/>
        <end position="224"/>
    </location>
</feature>
<dbReference type="PANTHER" id="PTHR41259">
    <property type="entry name" value="DOUBLE-STRAND BREAK REPAIR RAD50 ATPASE, PUTATIVE-RELATED"/>
    <property type="match status" value="1"/>
</dbReference>
<dbReference type="Proteomes" id="UP000051820">
    <property type="component" value="Unassembled WGS sequence"/>
</dbReference>
<evidence type="ECO:0000259" key="3">
    <source>
        <dbReference type="Pfam" id="PF13514"/>
    </source>
</evidence>
<dbReference type="EMBL" id="AZGF01000005">
    <property type="protein sequence ID" value="KRM12742.1"/>
    <property type="molecule type" value="Genomic_DNA"/>
</dbReference>
<dbReference type="eggNOG" id="COG4717">
    <property type="taxonomic scope" value="Bacteria"/>
</dbReference>
<gene>
    <name evidence="4" type="ORF">FD16_GL001920</name>
</gene>
<dbReference type="PANTHER" id="PTHR41259:SF1">
    <property type="entry name" value="DOUBLE-STRAND BREAK REPAIR RAD50 ATPASE, PUTATIVE-RELATED"/>
    <property type="match status" value="1"/>
</dbReference>
<reference evidence="4 5" key="1">
    <citation type="journal article" date="2015" name="Genome Announc.">
        <title>Expanding the biotechnology potential of lactobacilli through comparative genomics of 213 strains and associated genera.</title>
        <authorList>
            <person name="Sun Z."/>
            <person name="Harris H.M."/>
            <person name="McCann A."/>
            <person name="Guo C."/>
            <person name="Argimon S."/>
            <person name="Zhang W."/>
            <person name="Yang X."/>
            <person name="Jeffery I.B."/>
            <person name="Cooney J.C."/>
            <person name="Kagawa T.F."/>
            <person name="Liu W."/>
            <person name="Song Y."/>
            <person name="Salvetti E."/>
            <person name="Wrobel A."/>
            <person name="Rasinkangas P."/>
            <person name="Parkhill J."/>
            <person name="Rea M.C."/>
            <person name="O'Sullivan O."/>
            <person name="Ritari J."/>
            <person name="Douillard F.P."/>
            <person name="Paul Ross R."/>
            <person name="Yang R."/>
            <person name="Briner A.E."/>
            <person name="Felis G.E."/>
            <person name="de Vos W.M."/>
            <person name="Barrangou R."/>
            <person name="Klaenhammer T.R."/>
            <person name="Caufield P.W."/>
            <person name="Cui Y."/>
            <person name="Zhang H."/>
            <person name="O'Toole P.W."/>
        </authorList>
    </citation>
    <scope>NUCLEOTIDE SEQUENCE [LARGE SCALE GENOMIC DNA]</scope>
    <source>
        <strain evidence="4 5">DSM 5007</strain>
    </source>
</reference>
<proteinExistence type="predicted"/>
<dbReference type="SUPFAM" id="SSF52540">
    <property type="entry name" value="P-loop containing nucleoside triphosphate hydrolases"/>
    <property type="match status" value="1"/>
</dbReference>
<keyword evidence="5" id="KW-1185">Reference proteome</keyword>
<organism evidence="4 5">
    <name type="scientific">Paucilactobacillus suebicus DSM 5007 = KCTC 3549</name>
    <dbReference type="NCBI Taxonomy" id="1423807"/>
    <lineage>
        <taxon>Bacteria</taxon>
        <taxon>Bacillati</taxon>
        <taxon>Bacillota</taxon>
        <taxon>Bacilli</taxon>
        <taxon>Lactobacillales</taxon>
        <taxon>Lactobacillaceae</taxon>
        <taxon>Paucilactobacillus</taxon>
    </lineage>
</organism>
<keyword evidence="2" id="KW-0472">Membrane</keyword>
<protein>
    <recommendedName>
        <fullName evidence="3">YhaN AAA domain-containing protein</fullName>
    </recommendedName>
</protein>
<dbReference type="AlphaFoldDB" id="A0A0R1WCX9"/>
<dbReference type="InterPro" id="IPR038734">
    <property type="entry name" value="YhaN_AAA"/>
</dbReference>
<feature type="transmembrane region" description="Helical" evidence="2">
    <location>
        <begin position="388"/>
        <end position="421"/>
    </location>
</feature>
<evidence type="ECO:0000313" key="4">
    <source>
        <dbReference type="EMBL" id="KRM12742.1"/>
    </source>
</evidence>
<evidence type="ECO:0000256" key="2">
    <source>
        <dbReference type="SAM" id="Phobius"/>
    </source>
</evidence>
<keyword evidence="2" id="KW-1133">Transmembrane helix</keyword>
<feature type="domain" description="YhaN AAA" evidence="3">
    <location>
        <begin position="5"/>
        <end position="182"/>
    </location>
</feature>
<comment type="caution">
    <text evidence="4">The sequence shown here is derived from an EMBL/GenBank/DDBJ whole genome shotgun (WGS) entry which is preliminary data.</text>
</comment>
<keyword evidence="1" id="KW-0175">Coiled coil</keyword>
<evidence type="ECO:0000256" key="1">
    <source>
        <dbReference type="SAM" id="Coils"/>
    </source>
</evidence>
<dbReference type="STRING" id="1423807.FD16_GL001920"/>
<feature type="coiled-coil region" evidence="1">
    <location>
        <begin position="617"/>
        <end position="681"/>
    </location>
</feature>
<dbReference type="InterPro" id="IPR027417">
    <property type="entry name" value="P-loop_NTPase"/>
</dbReference>
<dbReference type="Pfam" id="PF13514">
    <property type="entry name" value="AAA_27"/>
    <property type="match status" value="1"/>
</dbReference>
<dbReference type="PATRIC" id="fig|1423807.3.peg.1973"/>
<feature type="coiled-coil region" evidence="1">
    <location>
        <begin position="310"/>
        <end position="337"/>
    </location>
</feature>
<name>A0A0R1WCX9_9LACO</name>